<dbReference type="EMBL" id="LAZR01012923">
    <property type="protein sequence ID" value="KKM24445.1"/>
    <property type="molecule type" value="Genomic_DNA"/>
</dbReference>
<evidence type="ECO:0000313" key="1">
    <source>
        <dbReference type="EMBL" id="KKM24445.1"/>
    </source>
</evidence>
<gene>
    <name evidence="1" type="ORF">LCGC14_1605010</name>
</gene>
<protein>
    <submittedName>
        <fullName evidence="1">Uncharacterized protein</fullName>
    </submittedName>
</protein>
<accession>A0A0F9LA01</accession>
<name>A0A0F9LA01_9ZZZZ</name>
<proteinExistence type="predicted"/>
<dbReference type="AlphaFoldDB" id="A0A0F9LA01"/>
<sequence>MTISEYLIGHLVSCGMFEKDAMVVFAAVKAERHSTKDIKWNDQLDDPMGYPRQLIAVLLLIVRARAVEWVDENCPLAFYREVLLPSTLAK</sequence>
<reference evidence="1" key="1">
    <citation type="journal article" date="2015" name="Nature">
        <title>Complex archaea that bridge the gap between prokaryotes and eukaryotes.</title>
        <authorList>
            <person name="Spang A."/>
            <person name="Saw J.H."/>
            <person name="Jorgensen S.L."/>
            <person name="Zaremba-Niedzwiedzka K."/>
            <person name="Martijn J."/>
            <person name="Lind A.E."/>
            <person name="van Eijk R."/>
            <person name="Schleper C."/>
            <person name="Guy L."/>
            <person name="Ettema T.J."/>
        </authorList>
    </citation>
    <scope>NUCLEOTIDE SEQUENCE</scope>
</reference>
<comment type="caution">
    <text evidence="1">The sequence shown here is derived from an EMBL/GenBank/DDBJ whole genome shotgun (WGS) entry which is preliminary data.</text>
</comment>
<organism evidence="1">
    <name type="scientific">marine sediment metagenome</name>
    <dbReference type="NCBI Taxonomy" id="412755"/>
    <lineage>
        <taxon>unclassified sequences</taxon>
        <taxon>metagenomes</taxon>
        <taxon>ecological metagenomes</taxon>
    </lineage>
</organism>